<keyword evidence="4" id="KW-0032">Aminotransferase</keyword>
<feature type="modified residue" description="N6-(pyridoxal phosphate)lysine" evidence="2">
    <location>
        <position position="195"/>
    </location>
</feature>
<dbReference type="PANTHER" id="PTHR30244:SF42">
    <property type="entry name" value="UDP-2-ACETAMIDO-2-DEOXY-3-OXO-D-GLUCURONATE AMINOTRANSFERASE"/>
    <property type="match status" value="1"/>
</dbReference>
<dbReference type="GO" id="GO:0030170">
    <property type="term" value="F:pyridoxal phosphate binding"/>
    <property type="evidence" value="ECO:0007669"/>
    <property type="project" value="TreeGrafter"/>
</dbReference>
<gene>
    <name evidence="5" type="ORF">GWK15_14525</name>
    <name evidence="4" type="ORF">GXW75_12715</name>
</gene>
<feature type="active site" description="Proton acceptor" evidence="1">
    <location>
        <position position="195"/>
    </location>
</feature>
<comment type="similarity">
    <text evidence="3">Belongs to the DegT/DnrJ/EryC1 family.</text>
</comment>
<evidence type="ECO:0000256" key="2">
    <source>
        <dbReference type="PIRSR" id="PIRSR000390-2"/>
    </source>
</evidence>
<comment type="caution">
    <text evidence="4">The sequence shown here is derived from an EMBL/GenBank/DDBJ whole genome shotgun (WGS) entry which is preliminary data.</text>
</comment>
<reference evidence="4" key="3">
    <citation type="journal article" date="2021" name="Syst. Appl. Microbiol.">
        <title>Roseomonas hellenica sp. nov., isolated from roots of wild-growing Alkanna tinctoria.</title>
        <authorList>
            <person name="Rat A."/>
            <person name="Naranjo H.D."/>
            <person name="Lebbe L."/>
            <person name="Cnockaert M."/>
            <person name="Krigas N."/>
            <person name="Grigoriadou K."/>
            <person name="Maloupa E."/>
            <person name="Willems A."/>
        </authorList>
    </citation>
    <scope>NUCLEOTIDE SEQUENCE</scope>
    <source>
        <strain evidence="4">LMG 31161</strain>
    </source>
</reference>
<evidence type="ECO:0000313" key="7">
    <source>
        <dbReference type="Proteomes" id="UP001138708"/>
    </source>
</evidence>
<keyword evidence="6" id="KW-1185">Reference proteome</keyword>
<name>A0A9X9WIF5_9PROT</name>
<reference evidence="4" key="1">
    <citation type="submission" date="2020-01" db="EMBL/GenBank/DDBJ databases">
        <authorList>
            <person name="Rat A."/>
        </authorList>
    </citation>
    <scope>NUCLEOTIDE SEQUENCE</scope>
    <source>
        <strain evidence="4">LMG 31161</strain>
    </source>
</reference>
<dbReference type="InterPro" id="IPR015424">
    <property type="entry name" value="PyrdxlP-dep_Trfase"/>
</dbReference>
<organism evidence="4 7">
    <name type="scientific">Neoroseomonas oryzicola</name>
    <dbReference type="NCBI Taxonomy" id="535904"/>
    <lineage>
        <taxon>Bacteria</taxon>
        <taxon>Pseudomonadati</taxon>
        <taxon>Pseudomonadota</taxon>
        <taxon>Alphaproteobacteria</taxon>
        <taxon>Acetobacterales</taxon>
        <taxon>Acetobacteraceae</taxon>
        <taxon>Neoroseomonas</taxon>
    </lineage>
</organism>
<dbReference type="Pfam" id="PF01041">
    <property type="entry name" value="DegT_DnrJ_EryC1"/>
    <property type="match status" value="1"/>
</dbReference>
<dbReference type="AlphaFoldDB" id="A0A9X9WIF5"/>
<evidence type="ECO:0000256" key="1">
    <source>
        <dbReference type="PIRSR" id="PIRSR000390-1"/>
    </source>
</evidence>
<proteinExistence type="inferred from homology"/>
<dbReference type="SUPFAM" id="SSF53383">
    <property type="entry name" value="PLP-dependent transferases"/>
    <property type="match status" value="1"/>
</dbReference>
<protein>
    <submittedName>
        <fullName evidence="4">DegT/DnrJ/EryC1/StrS family aminotransferase</fullName>
    </submittedName>
</protein>
<dbReference type="EMBL" id="JAAVUP010000003">
    <property type="protein sequence ID" value="NKE18164.1"/>
    <property type="molecule type" value="Genomic_DNA"/>
</dbReference>
<evidence type="ECO:0000256" key="3">
    <source>
        <dbReference type="RuleBase" id="RU004508"/>
    </source>
</evidence>
<dbReference type="Gene3D" id="3.90.1150.10">
    <property type="entry name" value="Aspartate Aminotransferase, domain 1"/>
    <property type="match status" value="1"/>
</dbReference>
<reference evidence="5 6" key="2">
    <citation type="submission" date="2020-02" db="EMBL/GenBank/DDBJ databases">
        <authorList>
            <person name="Sun Q."/>
            <person name="Inoue M."/>
        </authorList>
    </citation>
    <scope>NUCLEOTIDE SEQUENCE [LARGE SCALE GENOMIC DNA]</scope>
    <source>
        <strain evidence="5 6">KCTC 22478</strain>
    </source>
</reference>
<dbReference type="PANTHER" id="PTHR30244">
    <property type="entry name" value="TRANSAMINASE"/>
    <property type="match status" value="1"/>
</dbReference>
<evidence type="ECO:0000313" key="5">
    <source>
        <dbReference type="EMBL" id="NKE18164.1"/>
    </source>
</evidence>
<keyword evidence="2 3" id="KW-0663">Pyridoxal phosphate</keyword>
<dbReference type="Proteomes" id="UP000746741">
    <property type="component" value="Unassembled WGS sequence"/>
</dbReference>
<sequence>MTAPIALFDVKAQQALIRAELDRRIAAVLDSGRFINGPEVTELEEKLAAFAGVAHAVGVSSGTDALQIAMMAEGIGRGDAVFLPAFTYTATAEVPLVLGATPVFVDVDAQTFNIDIADLEKRIAAVKKDGRLKPRAVVGVDLFGLPADWPAIEAICAREGMFALDDAAQAFGARLGNRRLGGWGGAAALSFYPTKTLGAYGDGGALLTNDADRAELFRSLRTHGEGKTRYEVERTGMNGRLDTLQATILCAKMGIFEQELEQRRRIGAAYDAAFAGKVGVQVAQEGAENCYGLYTIRLPDAAVRARVQQALSAQQIGSGIYYPKPLHHQPAYAAHHAGAVAGGPAPLPVSEALCHQVLSLPMHPYMTEADAARVAGVVLGAL</sequence>
<accession>A0A9X9WIF5</accession>
<dbReference type="Gene3D" id="3.40.640.10">
    <property type="entry name" value="Type I PLP-dependent aspartate aminotransferase-like (Major domain)"/>
    <property type="match status" value="1"/>
</dbReference>
<dbReference type="CDD" id="cd00616">
    <property type="entry name" value="AHBA_syn"/>
    <property type="match status" value="1"/>
</dbReference>
<dbReference type="EMBL" id="JAAEDK010000025">
    <property type="protein sequence ID" value="MBR0660115.1"/>
    <property type="molecule type" value="Genomic_DNA"/>
</dbReference>
<dbReference type="RefSeq" id="WP_168042037.1">
    <property type="nucleotide sequence ID" value="NZ_JAAEDK010000025.1"/>
</dbReference>
<evidence type="ECO:0000313" key="4">
    <source>
        <dbReference type="EMBL" id="MBR0660115.1"/>
    </source>
</evidence>
<keyword evidence="4" id="KW-0808">Transferase</keyword>
<dbReference type="GO" id="GO:0008483">
    <property type="term" value="F:transaminase activity"/>
    <property type="evidence" value="ECO:0007669"/>
    <property type="project" value="UniProtKB-KW"/>
</dbReference>
<dbReference type="PIRSF" id="PIRSF000390">
    <property type="entry name" value="PLP_StrS"/>
    <property type="match status" value="1"/>
</dbReference>
<dbReference type="InterPro" id="IPR000653">
    <property type="entry name" value="DegT/StrS_aminotransferase"/>
</dbReference>
<dbReference type="InterPro" id="IPR015422">
    <property type="entry name" value="PyrdxlP-dep_Trfase_small"/>
</dbReference>
<dbReference type="Proteomes" id="UP001138708">
    <property type="component" value="Unassembled WGS sequence"/>
</dbReference>
<evidence type="ECO:0000313" key="6">
    <source>
        <dbReference type="Proteomes" id="UP000746741"/>
    </source>
</evidence>
<dbReference type="GO" id="GO:0000271">
    <property type="term" value="P:polysaccharide biosynthetic process"/>
    <property type="evidence" value="ECO:0007669"/>
    <property type="project" value="TreeGrafter"/>
</dbReference>
<dbReference type="InterPro" id="IPR015421">
    <property type="entry name" value="PyrdxlP-dep_Trfase_major"/>
</dbReference>